<dbReference type="AlphaFoldDB" id="A0A6A6HRE6"/>
<gene>
    <name evidence="1" type="ORF">BU26DRAFT_556855</name>
</gene>
<organism evidence="1 2">
    <name type="scientific">Trematosphaeria pertusa</name>
    <dbReference type="NCBI Taxonomy" id="390896"/>
    <lineage>
        <taxon>Eukaryota</taxon>
        <taxon>Fungi</taxon>
        <taxon>Dikarya</taxon>
        <taxon>Ascomycota</taxon>
        <taxon>Pezizomycotina</taxon>
        <taxon>Dothideomycetes</taxon>
        <taxon>Pleosporomycetidae</taxon>
        <taxon>Pleosporales</taxon>
        <taxon>Massarineae</taxon>
        <taxon>Trematosphaeriaceae</taxon>
        <taxon>Trematosphaeria</taxon>
    </lineage>
</organism>
<dbReference type="RefSeq" id="XP_033675382.1">
    <property type="nucleotide sequence ID" value="XM_033832403.1"/>
</dbReference>
<reference evidence="1" key="1">
    <citation type="journal article" date="2020" name="Stud. Mycol.">
        <title>101 Dothideomycetes genomes: a test case for predicting lifestyles and emergence of pathogens.</title>
        <authorList>
            <person name="Haridas S."/>
            <person name="Albert R."/>
            <person name="Binder M."/>
            <person name="Bloem J."/>
            <person name="Labutti K."/>
            <person name="Salamov A."/>
            <person name="Andreopoulos B."/>
            <person name="Baker S."/>
            <person name="Barry K."/>
            <person name="Bills G."/>
            <person name="Bluhm B."/>
            <person name="Cannon C."/>
            <person name="Castanera R."/>
            <person name="Culley D."/>
            <person name="Daum C."/>
            <person name="Ezra D."/>
            <person name="Gonzalez J."/>
            <person name="Henrissat B."/>
            <person name="Kuo A."/>
            <person name="Liang C."/>
            <person name="Lipzen A."/>
            <person name="Lutzoni F."/>
            <person name="Magnuson J."/>
            <person name="Mondo S."/>
            <person name="Nolan M."/>
            <person name="Ohm R."/>
            <person name="Pangilinan J."/>
            <person name="Park H.-J."/>
            <person name="Ramirez L."/>
            <person name="Alfaro M."/>
            <person name="Sun H."/>
            <person name="Tritt A."/>
            <person name="Yoshinaga Y."/>
            <person name="Zwiers L.-H."/>
            <person name="Turgeon B."/>
            <person name="Goodwin S."/>
            <person name="Spatafora J."/>
            <person name="Crous P."/>
            <person name="Grigoriev I."/>
        </authorList>
    </citation>
    <scope>NUCLEOTIDE SEQUENCE</scope>
    <source>
        <strain evidence="1">CBS 122368</strain>
    </source>
</reference>
<evidence type="ECO:0000313" key="1">
    <source>
        <dbReference type="EMBL" id="KAF2240378.1"/>
    </source>
</evidence>
<keyword evidence="2" id="KW-1185">Reference proteome</keyword>
<dbReference type="EMBL" id="ML987218">
    <property type="protein sequence ID" value="KAF2240378.1"/>
    <property type="molecule type" value="Genomic_DNA"/>
</dbReference>
<evidence type="ECO:0000313" key="2">
    <source>
        <dbReference type="Proteomes" id="UP000800094"/>
    </source>
</evidence>
<dbReference type="Proteomes" id="UP000800094">
    <property type="component" value="Unassembled WGS sequence"/>
</dbReference>
<accession>A0A6A6HRE6</accession>
<dbReference type="GeneID" id="54585733"/>
<dbReference type="OrthoDB" id="3645724at2759"/>
<name>A0A6A6HRE6_9PLEO</name>
<protein>
    <submittedName>
        <fullName evidence="1">Uncharacterized protein</fullName>
    </submittedName>
</protein>
<proteinExistence type="predicted"/>
<sequence length="242" mass="26312">MNVVRDLLMKVSQLFNHELPSSPTMTEATSLEIFVFSKPSSEILLINSDQPFSITLSAYVVGTYGQPLTVYAPDTILHPRAPALERNGLVFTDTATGQTVERPLVDALREYPRGGCRVATVAKDSFIEIPANPKTPYEVTFTFVPSAAQALGEFFPVIDPRAGFLAGHVYKVGLGEAMAGVIWWKVGAKGKVLAEGERSGERVKLDQPDTPRLRMVSANESMFGVRDGYDFVPCSVTGEGVL</sequence>